<evidence type="ECO:0008006" key="3">
    <source>
        <dbReference type="Google" id="ProtNLM"/>
    </source>
</evidence>
<dbReference type="SUPFAM" id="SSF55961">
    <property type="entry name" value="Bet v1-like"/>
    <property type="match status" value="1"/>
</dbReference>
<dbReference type="eggNOG" id="ENOG5030YF9">
    <property type="taxonomic scope" value="Bacteria"/>
</dbReference>
<reference evidence="1 2" key="1">
    <citation type="submission" date="2013-04" db="EMBL/GenBank/DDBJ databases">
        <title>The Genome Sequence of Sutterella wadsworthensis HGA0223.</title>
        <authorList>
            <consortium name="The Broad Institute Genomics Platform"/>
            <person name="Earl A."/>
            <person name="Ward D."/>
            <person name="Feldgarden M."/>
            <person name="Gevers D."/>
            <person name="Schmidt T.M."/>
            <person name="Dover J."/>
            <person name="Dai D."/>
            <person name="Walker B."/>
            <person name="Young S."/>
            <person name="Zeng Q."/>
            <person name="Gargeya S."/>
            <person name="Fitzgerald M."/>
            <person name="Haas B."/>
            <person name="Abouelleil A."/>
            <person name="Allen A.W."/>
            <person name="Alvarado L."/>
            <person name="Arachchi H.M."/>
            <person name="Berlin A.M."/>
            <person name="Chapman S.B."/>
            <person name="Gainer-Dewar J."/>
            <person name="Goldberg J."/>
            <person name="Griggs A."/>
            <person name="Gujja S."/>
            <person name="Hansen M."/>
            <person name="Howarth C."/>
            <person name="Imamovic A."/>
            <person name="Ireland A."/>
            <person name="Larimer J."/>
            <person name="McCowan C."/>
            <person name="Murphy C."/>
            <person name="Pearson M."/>
            <person name="Poon T.W."/>
            <person name="Priest M."/>
            <person name="Roberts A."/>
            <person name="Saif S."/>
            <person name="Shea T."/>
            <person name="Sisk P."/>
            <person name="Sykes S."/>
            <person name="Wortman J."/>
            <person name="Nusbaum C."/>
            <person name="Birren B."/>
        </authorList>
    </citation>
    <scope>NUCLEOTIDE SEQUENCE [LARGE SCALE GENOMIC DNA]</scope>
    <source>
        <strain evidence="1 2">HGA0223</strain>
    </source>
</reference>
<evidence type="ECO:0000313" key="2">
    <source>
        <dbReference type="Proteomes" id="UP000014400"/>
    </source>
</evidence>
<dbReference type="EMBL" id="ATCF01000038">
    <property type="protein sequence ID" value="EPD97444.1"/>
    <property type="molecule type" value="Genomic_DNA"/>
</dbReference>
<organism evidence="1 2">
    <name type="scientific">Sutterella wadsworthensis HGA0223</name>
    <dbReference type="NCBI Taxonomy" id="1203554"/>
    <lineage>
        <taxon>Bacteria</taxon>
        <taxon>Pseudomonadati</taxon>
        <taxon>Pseudomonadota</taxon>
        <taxon>Betaproteobacteria</taxon>
        <taxon>Burkholderiales</taxon>
        <taxon>Sutterellaceae</taxon>
        <taxon>Sutterella</taxon>
    </lineage>
</organism>
<dbReference type="Proteomes" id="UP000014400">
    <property type="component" value="Unassembled WGS sequence"/>
</dbReference>
<name>S3C9M6_9BURK</name>
<dbReference type="Gene3D" id="3.30.530.20">
    <property type="match status" value="1"/>
</dbReference>
<dbReference type="GeneID" id="64062352"/>
<dbReference type="AlphaFoldDB" id="S3C9M6"/>
<dbReference type="Pfam" id="PF08982">
    <property type="entry name" value="AtaL"/>
    <property type="match status" value="1"/>
</dbReference>
<dbReference type="RefSeq" id="WP_016475271.1">
    <property type="nucleotide sequence ID" value="NZ_KE150482.1"/>
</dbReference>
<comment type="caution">
    <text evidence="1">The sequence shown here is derived from an EMBL/GenBank/DDBJ whole genome shotgun (WGS) entry which is preliminary data.</text>
</comment>
<dbReference type="STRING" id="1203554.HMPREF1476_02280"/>
<keyword evidence="2" id="KW-1185">Reference proteome</keyword>
<gene>
    <name evidence="1" type="ORF">HMPREF1476_02280</name>
</gene>
<proteinExistence type="predicted"/>
<evidence type="ECO:0000313" key="1">
    <source>
        <dbReference type="EMBL" id="EPD97444.1"/>
    </source>
</evidence>
<accession>S3C9M6</accession>
<dbReference type="InterPro" id="IPR023393">
    <property type="entry name" value="START-like_dom_sf"/>
</dbReference>
<protein>
    <recommendedName>
        <fullName evidence="3">DUF1857 domain-containing protein</fullName>
    </recommendedName>
</protein>
<dbReference type="HOGENOM" id="CLU_1675509_0_0_4"/>
<dbReference type="PATRIC" id="fig|1203554.3.peg.2362"/>
<dbReference type="InterPro" id="IPR015075">
    <property type="entry name" value="AtaL"/>
</dbReference>
<sequence>MKFHEHIIRVTVPGLPCEVTREELSGELADFAHRPEHFLEEVTKSEVVSPERRGSEPGSIAFERNIYFGHLVFHETVQIGADGSYRSHAAGSGERPASDFSMQIEEPEPGQLFIRFIYFEDRPEVPTAIEMNSREQQVDYLRRLAYESKDQSIVAQMLTDIVERKMALKN</sequence>